<dbReference type="OrthoDB" id="5870081at2759"/>
<evidence type="ECO:0000313" key="3">
    <source>
        <dbReference type="Proteomes" id="UP000024635"/>
    </source>
</evidence>
<accession>A0A016USA0</accession>
<sequence length="194" mass="23021">MAEETKTATIKLYRDKVPRITIIYKDKKDLFKQFQKKIKELDIPIGELYWGDWDNDRSVVRTADDLFGAVENCNPVKMFYRTDGDTDILICPSSDDDEEKEKEKVAYKNEPRTRSPSPARRRHRSRSASARLHAYPPYDQMPWNFVPWQFLMDPRFSPMPFPHYLHPSGKSHHRRRDGSHRCSCERLSKEFNNL</sequence>
<dbReference type="Pfam" id="PF17618">
    <property type="entry name" value="SL4P"/>
    <property type="match status" value="1"/>
</dbReference>
<feature type="compositionally biased region" description="Basic and acidic residues" evidence="1">
    <location>
        <begin position="101"/>
        <end position="113"/>
    </location>
</feature>
<dbReference type="Proteomes" id="UP000024635">
    <property type="component" value="Unassembled WGS sequence"/>
</dbReference>
<dbReference type="InterPro" id="IPR035127">
    <property type="entry name" value="SL4P"/>
</dbReference>
<dbReference type="AlphaFoldDB" id="A0A016USA0"/>
<gene>
    <name evidence="2" type="primary">Acey_s0030.g2220</name>
    <name evidence="2" type="ORF">Y032_0030g2220</name>
</gene>
<keyword evidence="3" id="KW-1185">Reference proteome</keyword>
<name>A0A016USA0_9BILA</name>
<evidence type="ECO:0000256" key="1">
    <source>
        <dbReference type="SAM" id="MobiDB-lite"/>
    </source>
</evidence>
<reference evidence="3" key="1">
    <citation type="journal article" date="2015" name="Nat. Genet.">
        <title>The genome and transcriptome of the zoonotic hookworm Ancylostoma ceylanicum identify infection-specific gene families.</title>
        <authorList>
            <person name="Schwarz E.M."/>
            <person name="Hu Y."/>
            <person name="Antoshechkin I."/>
            <person name="Miller M.M."/>
            <person name="Sternberg P.W."/>
            <person name="Aroian R.V."/>
        </authorList>
    </citation>
    <scope>NUCLEOTIDE SEQUENCE</scope>
    <source>
        <strain evidence="3">HY135</strain>
    </source>
</reference>
<proteinExistence type="predicted"/>
<evidence type="ECO:0000313" key="2">
    <source>
        <dbReference type="EMBL" id="EYC17697.1"/>
    </source>
</evidence>
<dbReference type="EMBL" id="JARK01001366">
    <property type="protein sequence ID" value="EYC17697.1"/>
    <property type="molecule type" value="Genomic_DNA"/>
</dbReference>
<feature type="region of interest" description="Disordered" evidence="1">
    <location>
        <begin position="90"/>
        <end position="131"/>
    </location>
</feature>
<organism evidence="2 3">
    <name type="scientific">Ancylostoma ceylanicum</name>
    <dbReference type="NCBI Taxonomy" id="53326"/>
    <lineage>
        <taxon>Eukaryota</taxon>
        <taxon>Metazoa</taxon>
        <taxon>Ecdysozoa</taxon>
        <taxon>Nematoda</taxon>
        <taxon>Chromadorea</taxon>
        <taxon>Rhabditida</taxon>
        <taxon>Rhabditina</taxon>
        <taxon>Rhabditomorpha</taxon>
        <taxon>Strongyloidea</taxon>
        <taxon>Ancylostomatidae</taxon>
        <taxon>Ancylostomatinae</taxon>
        <taxon>Ancylostoma</taxon>
    </lineage>
</organism>
<comment type="caution">
    <text evidence="2">The sequence shown here is derived from an EMBL/GenBank/DDBJ whole genome shotgun (WGS) entry which is preliminary data.</text>
</comment>
<protein>
    <submittedName>
        <fullName evidence="2">Uncharacterized protein</fullName>
    </submittedName>
</protein>